<evidence type="ECO:0000313" key="5">
    <source>
        <dbReference type="Proteomes" id="UP001220324"/>
    </source>
</evidence>
<sequence>MMGKLRESLAGPGYIILNVVRAFNIIVFLDIIAACVVMLVKTKTTNGFFFFQAVTHAVVALISIFLIISELPLLQSYFNRSWPLFGEDAGFFTLAAIMMILGVATLGNLNIAAMSQKSLGLSFWRIVISAGVLAMVMSVVNLLTTFIFTDRQAGVSARHIRAYGAVAPQKVVSRTSSRRSFQLSLKREDSLPTYTREREPALKRASRRFTQAAGRFPLKISSPLGNSNNLNAPPVNDAASSKYSRDSNEVRMPEVQMPDPAHHPAMYSGHV</sequence>
<dbReference type="Pfam" id="PF24535">
    <property type="entry name" value="DUF7598"/>
    <property type="match status" value="1"/>
</dbReference>
<dbReference type="EMBL" id="JAQIZZ010000001">
    <property type="protein sequence ID" value="KAJ5556857.1"/>
    <property type="molecule type" value="Genomic_DNA"/>
</dbReference>
<protein>
    <recommendedName>
        <fullName evidence="3">DUF7598 domain-containing protein</fullName>
    </recommendedName>
</protein>
<evidence type="ECO:0000313" key="4">
    <source>
        <dbReference type="EMBL" id="KAJ5556857.1"/>
    </source>
</evidence>
<evidence type="ECO:0000259" key="3">
    <source>
        <dbReference type="Pfam" id="PF24535"/>
    </source>
</evidence>
<proteinExistence type="predicted"/>
<feature type="transmembrane region" description="Helical" evidence="2">
    <location>
        <begin position="123"/>
        <end position="148"/>
    </location>
</feature>
<keyword evidence="2" id="KW-0472">Membrane</keyword>
<feature type="transmembrane region" description="Helical" evidence="2">
    <location>
        <begin position="20"/>
        <end position="40"/>
    </location>
</feature>
<keyword evidence="2" id="KW-0812">Transmembrane</keyword>
<keyword evidence="2" id="KW-1133">Transmembrane helix</keyword>
<feature type="domain" description="DUF7598" evidence="3">
    <location>
        <begin position="13"/>
        <end position="147"/>
    </location>
</feature>
<dbReference type="AlphaFoldDB" id="A0AAD6D8T5"/>
<accession>A0AAD6D8T5</accession>
<feature type="region of interest" description="Disordered" evidence="1">
    <location>
        <begin position="220"/>
        <end position="250"/>
    </location>
</feature>
<reference evidence="4 5" key="1">
    <citation type="journal article" date="2023" name="IMA Fungus">
        <title>Comparative genomic study of the Penicillium genus elucidates a diverse pangenome and 15 lateral gene transfer events.</title>
        <authorList>
            <person name="Petersen C."/>
            <person name="Sorensen T."/>
            <person name="Nielsen M.R."/>
            <person name="Sondergaard T.E."/>
            <person name="Sorensen J.L."/>
            <person name="Fitzpatrick D.A."/>
            <person name="Frisvad J.C."/>
            <person name="Nielsen K.L."/>
        </authorList>
    </citation>
    <scope>NUCLEOTIDE SEQUENCE [LARGE SCALE GENOMIC DNA]</scope>
    <source>
        <strain evidence="4 5">IBT 35679</strain>
    </source>
</reference>
<name>A0AAD6D8T5_9EURO</name>
<feature type="transmembrane region" description="Helical" evidence="2">
    <location>
        <begin position="47"/>
        <end position="69"/>
    </location>
</feature>
<comment type="caution">
    <text evidence="4">The sequence shown here is derived from an EMBL/GenBank/DDBJ whole genome shotgun (WGS) entry which is preliminary data.</text>
</comment>
<evidence type="ECO:0000256" key="2">
    <source>
        <dbReference type="SAM" id="Phobius"/>
    </source>
</evidence>
<organism evidence="4 5">
    <name type="scientific">Penicillium frequentans</name>
    <dbReference type="NCBI Taxonomy" id="3151616"/>
    <lineage>
        <taxon>Eukaryota</taxon>
        <taxon>Fungi</taxon>
        <taxon>Dikarya</taxon>
        <taxon>Ascomycota</taxon>
        <taxon>Pezizomycotina</taxon>
        <taxon>Eurotiomycetes</taxon>
        <taxon>Eurotiomycetidae</taxon>
        <taxon>Eurotiales</taxon>
        <taxon>Aspergillaceae</taxon>
        <taxon>Penicillium</taxon>
    </lineage>
</organism>
<feature type="transmembrane region" description="Helical" evidence="2">
    <location>
        <begin position="89"/>
        <end position="111"/>
    </location>
</feature>
<gene>
    <name evidence="4" type="ORF">N7494_000772</name>
</gene>
<dbReference type="Proteomes" id="UP001220324">
    <property type="component" value="Unassembled WGS sequence"/>
</dbReference>
<keyword evidence="5" id="KW-1185">Reference proteome</keyword>
<dbReference type="InterPro" id="IPR056019">
    <property type="entry name" value="DUF7598"/>
</dbReference>
<evidence type="ECO:0000256" key="1">
    <source>
        <dbReference type="SAM" id="MobiDB-lite"/>
    </source>
</evidence>